<gene>
    <name evidence="2" type="ORF">JW646_01090</name>
</gene>
<feature type="transmembrane region" description="Helical" evidence="1">
    <location>
        <begin position="21"/>
        <end position="40"/>
    </location>
</feature>
<sequence>MNFKAFYDKVVNLIYDNRRNIVRISFSALALLLLLIVLYFSSDNFNINNEVNTLITYIEDRQYTMAENYYDDVEKEFSDSKMGRFNKKVSKKLSALLINNADMYINNQVTKEQYMGLVNIVNVLNPISIDPENLMDLGKRVDEMYKEENITYESASSFLQITSSLTGVNEGLEEYKQNIESIYESRQIYKEGTKNQSIKKYHEAIELYDKVLKEDEKYYSLAENAKKECIKVMHDYYISQAKSLASEGKYEEALKYLSYLSPYYDEEEINNLMEQYNKYVSNYTMTSSDIINLISRRSNENKDDLSVVSYLQTVNGKRYYYGEVMKNDKVINEVLIDTDTKKLYSYKSDKKDYNCNYCDAYFKIDEDSGQIIFSISKDEAKSILEDKLKENAKDYNSIELLDEDKQEKYSNDEVKNMIKENGNIYYYFTIKTGWFNWFKPKEIYMINIYDKTVYNLENDKVQHV</sequence>
<dbReference type="Gene3D" id="1.25.40.10">
    <property type="entry name" value="Tetratricopeptide repeat domain"/>
    <property type="match status" value="1"/>
</dbReference>
<organism evidence="2 3">
    <name type="scientific">Terrisporobacter hibernicus</name>
    <dbReference type="NCBI Taxonomy" id="2813371"/>
    <lineage>
        <taxon>Bacteria</taxon>
        <taxon>Bacillati</taxon>
        <taxon>Bacillota</taxon>
        <taxon>Clostridia</taxon>
        <taxon>Peptostreptococcales</taxon>
        <taxon>Peptostreptococcaceae</taxon>
        <taxon>Terrisporobacter</taxon>
    </lineage>
</organism>
<dbReference type="Proteomes" id="UP001198983">
    <property type="component" value="Chromosome"/>
</dbReference>
<dbReference type="KEGG" id="tem:JW646_01090"/>
<name>A0AAX2ZFR4_9FIRM</name>
<dbReference type="RefSeq" id="WP_074917694.1">
    <property type="nucleotide sequence ID" value="NZ_CP081135.1"/>
</dbReference>
<protein>
    <submittedName>
        <fullName evidence="2">UbiD family decarboxylase</fullName>
    </submittedName>
</protein>
<dbReference type="EMBL" id="CP081135">
    <property type="protein sequence ID" value="UEL48077.1"/>
    <property type="molecule type" value="Genomic_DNA"/>
</dbReference>
<dbReference type="SUPFAM" id="SSF48452">
    <property type="entry name" value="TPR-like"/>
    <property type="match status" value="1"/>
</dbReference>
<keyword evidence="1" id="KW-0812">Transmembrane</keyword>
<dbReference type="AlphaFoldDB" id="A0AAX2ZFR4"/>
<keyword evidence="1" id="KW-0472">Membrane</keyword>
<dbReference type="InterPro" id="IPR011990">
    <property type="entry name" value="TPR-like_helical_dom_sf"/>
</dbReference>
<proteinExistence type="predicted"/>
<evidence type="ECO:0000313" key="3">
    <source>
        <dbReference type="Proteomes" id="UP001198983"/>
    </source>
</evidence>
<keyword evidence="3" id="KW-1185">Reference proteome</keyword>
<accession>A0AAX2ZFR4</accession>
<reference evidence="2 3" key="1">
    <citation type="journal article" date="2023" name="Int. J. Syst. Evol. Microbiol.">
        <title>Terrisporobacter hibernicus sp. nov., isolated from bovine faeces in Northern Ireland.</title>
        <authorList>
            <person name="Mitchell M."/>
            <person name="Nguyen S.V."/>
            <person name="Connor M."/>
            <person name="Fairley D.J."/>
            <person name="Donoghue O."/>
            <person name="Marshall H."/>
            <person name="Koolman L."/>
            <person name="McMullan G."/>
            <person name="Schaffer K.E."/>
            <person name="McGrath J.W."/>
            <person name="Fanning S."/>
        </authorList>
    </citation>
    <scope>NUCLEOTIDE SEQUENCE [LARGE SCALE GENOMIC DNA]</scope>
    <source>
        <strain evidence="2 3">MCA3</strain>
    </source>
</reference>
<keyword evidence="1" id="KW-1133">Transmembrane helix</keyword>
<evidence type="ECO:0000256" key="1">
    <source>
        <dbReference type="SAM" id="Phobius"/>
    </source>
</evidence>
<evidence type="ECO:0000313" key="2">
    <source>
        <dbReference type="EMBL" id="UEL48077.1"/>
    </source>
</evidence>